<dbReference type="PANTHER" id="PTHR35357">
    <property type="entry name" value="OS02G0537100 PROTEIN"/>
    <property type="match status" value="1"/>
</dbReference>
<evidence type="ECO:0000256" key="2">
    <source>
        <dbReference type="ARBA" id="ARBA00023157"/>
    </source>
</evidence>
<dbReference type="Proteomes" id="UP000434276">
    <property type="component" value="Unassembled WGS sequence"/>
</dbReference>
<evidence type="ECO:0000259" key="5">
    <source>
        <dbReference type="SMART" id="SM00856"/>
    </source>
</evidence>
<feature type="chain" id="PRO_5024910289" description="Pectinesterase inhibitor domain-containing protein" evidence="4">
    <location>
        <begin position="20"/>
        <end position="184"/>
    </location>
</feature>
<feature type="domain" description="Pectinesterase inhibitor" evidence="5">
    <location>
        <begin position="22"/>
        <end position="176"/>
    </location>
</feature>
<dbReference type="InterPro" id="IPR035513">
    <property type="entry name" value="Invertase/methylesterase_inhib"/>
</dbReference>
<sequence>MKFLIHLVVLFLHLNGFMANRVADSLIQKSCKENTRYAEPYIYKFCITSIKENPESQKVRNIDELTVVCNNSAISNLTKVKGTVENILNERKYKNKLSHTFLRECLKLYSEGYELLNSALKYLKTLDYEKFIGNMDMAKGKPRACEMKFNDDNHQISPVKKENDVLFDMINIPYYFCFNAHING</sequence>
<organism evidence="6 7">
    <name type="scientific">Arabidopsis thaliana</name>
    <name type="common">Mouse-ear cress</name>
    <dbReference type="NCBI Taxonomy" id="3702"/>
    <lineage>
        <taxon>Eukaryota</taxon>
        <taxon>Viridiplantae</taxon>
        <taxon>Streptophyta</taxon>
        <taxon>Embryophyta</taxon>
        <taxon>Tracheophyta</taxon>
        <taxon>Spermatophyta</taxon>
        <taxon>Magnoliopsida</taxon>
        <taxon>eudicotyledons</taxon>
        <taxon>Gunneridae</taxon>
        <taxon>Pentapetalae</taxon>
        <taxon>rosids</taxon>
        <taxon>malvids</taxon>
        <taxon>Brassicales</taxon>
        <taxon>Brassicaceae</taxon>
        <taxon>Camelineae</taxon>
        <taxon>Arabidopsis</taxon>
    </lineage>
</organism>
<dbReference type="NCBIfam" id="TIGR01614">
    <property type="entry name" value="PME_inhib"/>
    <property type="match status" value="1"/>
</dbReference>
<dbReference type="SMART" id="SM00856">
    <property type="entry name" value="PMEI"/>
    <property type="match status" value="1"/>
</dbReference>
<dbReference type="PANTHER" id="PTHR35357:SF17">
    <property type="entry name" value="PECTINESTERASE INHIBITOR 12"/>
    <property type="match status" value="1"/>
</dbReference>
<dbReference type="SUPFAM" id="SSF101148">
    <property type="entry name" value="Plant invertase/pectin methylesterase inhibitor"/>
    <property type="match status" value="1"/>
</dbReference>
<proteinExistence type="inferred from homology"/>
<keyword evidence="2" id="KW-1015">Disulfide bond</keyword>
<dbReference type="CDD" id="cd15795">
    <property type="entry name" value="PMEI-Pla_a_1_like"/>
    <property type="match status" value="1"/>
</dbReference>
<evidence type="ECO:0000313" key="6">
    <source>
        <dbReference type="EMBL" id="CAA0408110.1"/>
    </source>
</evidence>
<dbReference type="Pfam" id="PF04043">
    <property type="entry name" value="PMEI"/>
    <property type="match status" value="1"/>
</dbReference>
<accession>A0A5S9YBP3</accession>
<comment type="similarity">
    <text evidence="3">Belongs to the PMEI family.</text>
</comment>
<dbReference type="Gene3D" id="1.20.140.40">
    <property type="entry name" value="Invertase/pectin methylesterase inhibitor family protein"/>
    <property type="match status" value="1"/>
</dbReference>
<gene>
    <name evidence="6" type="ORF">C24_LOCUS24764</name>
</gene>
<dbReference type="OrthoDB" id="1072310at2759"/>
<dbReference type="GO" id="GO:0004857">
    <property type="term" value="F:enzyme inhibitor activity"/>
    <property type="evidence" value="ECO:0007669"/>
    <property type="project" value="InterPro"/>
</dbReference>
<dbReference type="ExpressionAtlas" id="A0A5S9YBP3">
    <property type="expression patterns" value="baseline"/>
</dbReference>
<evidence type="ECO:0000256" key="4">
    <source>
        <dbReference type="SAM" id="SignalP"/>
    </source>
</evidence>
<reference evidence="6 7" key="1">
    <citation type="submission" date="2019-12" db="EMBL/GenBank/DDBJ databases">
        <authorList>
            <person name="Jiao W.-B."/>
            <person name="Schneeberger K."/>
        </authorList>
    </citation>
    <scope>NUCLEOTIDE SEQUENCE [LARGE SCALE GENOMIC DNA]</scope>
    <source>
        <strain evidence="7">cv. C24</strain>
    </source>
</reference>
<dbReference type="InterPro" id="IPR034088">
    <property type="entry name" value="Pla_a_1-like"/>
</dbReference>
<dbReference type="GO" id="GO:0005576">
    <property type="term" value="C:extracellular region"/>
    <property type="evidence" value="ECO:0007669"/>
    <property type="project" value="UniProtKB-ARBA"/>
</dbReference>
<dbReference type="FunFam" id="1.20.140.40:FF:000002">
    <property type="entry name" value="Putative invertase inhibitor"/>
    <property type="match status" value="1"/>
</dbReference>
<protein>
    <recommendedName>
        <fullName evidence="5">Pectinesterase inhibitor domain-containing protein</fullName>
    </recommendedName>
</protein>
<dbReference type="InterPro" id="IPR006501">
    <property type="entry name" value="Pectinesterase_inhib_dom"/>
</dbReference>
<feature type="signal peptide" evidence="4">
    <location>
        <begin position="1"/>
        <end position="19"/>
    </location>
</feature>
<keyword evidence="1 4" id="KW-0732">Signal</keyword>
<name>A0A5S9YBP3_ARATH</name>
<dbReference type="AlphaFoldDB" id="A0A5S9YBP3"/>
<dbReference type="EMBL" id="CACSHJ010000096">
    <property type="protein sequence ID" value="CAA0408110.1"/>
    <property type="molecule type" value="Genomic_DNA"/>
</dbReference>
<evidence type="ECO:0000256" key="1">
    <source>
        <dbReference type="ARBA" id="ARBA00022729"/>
    </source>
</evidence>
<evidence type="ECO:0000256" key="3">
    <source>
        <dbReference type="ARBA" id="ARBA00038471"/>
    </source>
</evidence>
<evidence type="ECO:0000313" key="7">
    <source>
        <dbReference type="Proteomes" id="UP000434276"/>
    </source>
</evidence>